<organism evidence="3">
    <name type="scientific">Gongylonema pulchrum</name>
    <dbReference type="NCBI Taxonomy" id="637853"/>
    <lineage>
        <taxon>Eukaryota</taxon>
        <taxon>Metazoa</taxon>
        <taxon>Ecdysozoa</taxon>
        <taxon>Nematoda</taxon>
        <taxon>Chromadorea</taxon>
        <taxon>Rhabditida</taxon>
        <taxon>Spirurina</taxon>
        <taxon>Spiruromorpha</taxon>
        <taxon>Spiruroidea</taxon>
        <taxon>Gongylonematidae</taxon>
        <taxon>Gongylonema</taxon>
    </lineage>
</organism>
<reference evidence="3" key="1">
    <citation type="submission" date="2016-06" db="UniProtKB">
        <authorList>
            <consortium name="WormBaseParasite"/>
        </authorList>
    </citation>
    <scope>IDENTIFICATION</scope>
</reference>
<dbReference type="Proteomes" id="UP000271098">
    <property type="component" value="Unassembled WGS sequence"/>
</dbReference>
<proteinExistence type="predicted"/>
<evidence type="ECO:0000313" key="1">
    <source>
        <dbReference type="EMBL" id="VDK65035.1"/>
    </source>
</evidence>
<accession>A0A183DJ71</accession>
<dbReference type="EMBL" id="UYRT01026426">
    <property type="protein sequence ID" value="VDK65035.1"/>
    <property type="molecule type" value="Genomic_DNA"/>
</dbReference>
<evidence type="ECO:0000313" key="3">
    <source>
        <dbReference type="WBParaSite" id="GPUH_0000877201-mRNA-1"/>
    </source>
</evidence>
<dbReference type="WBParaSite" id="GPUH_0000877201-mRNA-1">
    <property type="protein sequence ID" value="GPUH_0000877201-mRNA-1"/>
    <property type="gene ID" value="GPUH_0000877201"/>
</dbReference>
<sequence>MFYCTQSSASISTTTVWTPAFIGSSSSSSTTGNRDLATSGIRAQSLLSIDGSEVESKKMQLQRRFHSRKQQFIVAGLGSPVSLQHPLMPSLFGTYGLDRGLDEKKKFCFFYFCKIE</sequence>
<evidence type="ECO:0000313" key="2">
    <source>
        <dbReference type="Proteomes" id="UP000271098"/>
    </source>
</evidence>
<dbReference type="AlphaFoldDB" id="A0A183DJ71"/>
<protein>
    <submittedName>
        <fullName evidence="1 3">Uncharacterized protein</fullName>
    </submittedName>
</protein>
<keyword evidence="2" id="KW-1185">Reference proteome</keyword>
<name>A0A183DJ71_9BILA</name>
<gene>
    <name evidence="1" type="ORF">GPUH_LOCUS8761</name>
</gene>
<reference evidence="1 2" key="2">
    <citation type="submission" date="2018-11" db="EMBL/GenBank/DDBJ databases">
        <authorList>
            <consortium name="Pathogen Informatics"/>
        </authorList>
    </citation>
    <scope>NUCLEOTIDE SEQUENCE [LARGE SCALE GENOMIC DNA]</scope>
</reference>